<reference evidence="5 6" key="1">
    <citation type="submission" date="2017-12" db="EMBL/GenBank/DDBJ databases">
        <title>Genome Sequence of a Multidrug-Resistant Candida haemulonii Isolate from a Patient with Chronic Leg Ulcers in Israel.</title>
        <authorList>
            <person name="Chow N.A."/>
            <person name="Gade L."/>
            <person name="Batra D."/>
            <person name="Rowe L.A."/>
            <person name="Ben-Ami R."/>
            <person name="Loparev V.N."/>
            <person name="Litvintseva A.P."/>
        </authorList>
    </citation>
    <scope>NUCLEOTIDE SEQUENCE [LARGE SCALE GENOMIC DNA]</scope>
    <source>
        <strain evidence="5 6">B11899</strain>
    </source>
</reference>
<comment type="function">
    <text evidence="3">Catalyzes the hydrolysis of N-formyl-L-kynurenine to L-kynurenine, the second step in the kynurenine pathway of tryptophan degradation. Kynurenine may be further oxidized to nicotinic acid, NAD(H) and NADP(H). Required for elimination of toxic metabolites.</text>
</comment>
<evidence type="ECO:0000256" key="3">
    <source>
        <dbReference type="HAMAP-Rule" id="MF_03014"/>
    </source>
</evidence>
<comment type="similarity">
    <text evidence="3">Belongs to the kynurenine formamidase family.</text>
</comment>
<feature type="short sequence motif" description="HGGXW" evidence="3">
    <location>
        <begin position="34"/>
        <end position="38"/>
    </location>
</feature>
<dbReference type="PANTHER" id="PTHR48081:SF33">
    <property type="entry name" value="KYNURENINE FORMAMIDASE"/>
    <property type="match status" value="1"/>
</dbReference>
<evidence type="ECO:0000313" key="6">
    <source>
        <dbReference type="Proteomes" id="UP000244309"/>
    </source>
</evidence>
<sequence>MTVASVINYGEDPLQTIKFFHFDKNNKHTLIFIHGGAWRDPNNTYDDFKELINQLPTDNTNYIGLNYRLSPEVKHPSHLVDVVHAISFLEKEHGIHNASLVGHSVGATLILQLLMYQTLLGQSLDINPPTIKLDSLFFIDGIYDIADLVDEYPDYISFVNEAFASEDDYVEAVPLAGKFRRTPFELEFKKAHILQSLEDELLSERQSDIFASFLQEKEVPFTDSRGNWGKHEEVYRRKEIAEIICSDLSN</sequence>
<dbReference type="UniPathway" id="UPA00333">
    <property type="reaction ID" value="UER00454"/>
</dbReference>
<gene>
    <name evidence="3" type="primary">BNA7</name>
    <name evidence="5" type="ORF">CXQ85_002398</name>
</gene>
<dbReference type="Gene3D" id="3.40.50.1820">
    <property type="entry name" value="alpha/beta hydrolase"/>
    <property type="match status" value="1"/>
</dbReference>
<comment type="pathway">
    <text evidence="3">Amino-acid degradation; L-tryptophan degradation via kynurenine pathway; L-kynurenine from L-tryptophan: step 2/2.</text>
</comment>
<keyword evidence="6" id="KW-1185">Reference proteome</keyword>
<organism evidence="5 6">
    <name type="scientific">Candidozyma haemuli</name>
    <dbReference type="NCBI Taxonomy" id="45357"/>
    <lineage>
        <taxon>Eukaryota</taxon>
        <taxon>Fungi</taxon>
        <taxon>Dikarya</taxon>
        <taxon>Ascomycota</taxon>
        <taxon>Saccharomycotina</taxon>
        <taxon>Pichiomycetes</taxon>
        <taxon>Metschnikowiaceae</taxon>
        <taxon>Candidozyma</taxon>
    </lineage>
</organism>
<dbReference type="HAMAP" id="MF_03014">
    <property type="entry name" value="KFase"/>
    <property type="match status" value="1"/>
</dbReference>
<dbReference type="GO" id="GO:0019441">
    <property type="term" value="P:L-tryptophan catabolic process to kynurenine"/>
    <property type="evidence" value="ECO:0007669"/>
    <property type="project" value="UniProtKB-UniRule"/>
</dbReference>
<dbReference type="InterPro" id="IPR049492">
    <property type="entry name" value="BD-FAE-like_dom"/>
</dbReference>
<dbReference type="InterPro" id="IPR029058">
    <property type="entry name" value="AB_hydrolase_fold"/>
</dbReference>
<evidence type="ECO:0000313" key="5">
    <source>
        <dbReference type="EMBL" id="PVH20602.1"/>
    </source>
</evidence>
<proteinExistence type="inferred from homology"/>
<dbReference type="OrthoDB" id="420264at2759"/>
<dbReference type="EMBL" id="PKFO01000003">
    <property type="protein sequence ID" value="PVH20602.1"/>
    <property type="molecule type" value="Genomic_DNA"/>
</dbReference>
<evidence type="ECO:0000259" key="4">
    <source>
        <dbReference type="Pfam" id="PF20434"/>
    </source>
</evidence>
<dbReference type="Proteomes" id="UP000244309">
    <property type="component" value="Unassembled WGS sequence"/>
</dbReference>
<dbReference type="PANTHER" id="PTHR48081">
    <property type="entry name" value="AB HYDROLASE SUPERFAMILY PROTEIN C4A8.06C"/>
    <property type="match status" value="1"/>
</dbReference>
<evidence type="ECO:0000256" key="1">
    <source>
        <dbReference type="ARBA" id="ARBA00022801"/>
    </source>
</evidence>
<dbReference type="InterPro" id="IPR050300">
    <property type="entry name" value="GDXG_lipolytic_enzyme"/>
</dbReference>
<keyword evidence="1 3" id="KW-0378">Hydrolase</keyword>
<dbReference type="SUPFAM" id="SSF53474">
    <property type="entry name" value="alpha/beta-Hydrolases"/>
    <property type="match status" value="1"/>
</dbReference>
<feature type="domain" description="BD-FAE-like" evidence="4">
    <location>
        <begin position="24"/>
        <end position="110"/>
    </location>
</feature>
<name>A0A2V1AS85_9ASCO</name>
<comment type="catalytic activity">
    <reaction evidence="3">
        <text>N-formyl-L-kynurenine + H2O = L-kynurenine + formate + H(+)</text>
        <dbReference type="Rhea" id="RHEA:13009"/>
        <dbReference type="ChEBI" id="CHEBI:15377"/>
        <dbReference type="ChEBI" id="CHEBI:15378"/>
        <dbReference type="ChEBI" id="CHEBI:15740"/>
        <dbReference type="ChEBI" id="CHEBI:57959"/>
        <dbReference type="ChEBI" id="CHEBI:58629"/>
        <dbReference type="EC" id="3.5.1.9"/>
    </reaction>
</comment>
<dbReference type="GO" id="GO:0004061">
    <property type="term" value="F:arylformamidase activity"/>
    <property type="evidence" value="ECO:0007669"/>
    <property type="project" value="UniProtKB-UniRule"/>
</dbReference>
<accession>A0A2V1AS85</accession>
<comment type="caution">
    <text evidence="5">The sequence shown here is derived from an EMBL/GenBank/DDBJ whole genome shotgun (WGS) entry which is preliminary data.</text>
</comment>
<feature type="active site" evidence="3">
    <location>
        <position position="231"/>
    </location>
</feature>
<evidence type="ECO:0000256" key="2">
    <source>
        <dbReference type="ARBA" id="ARBA00023079"/>
    </source>
</evidence>
<protein>
    <recommendedName>
        <fullName evidence="3">Kynurenine formamidase</fullName>
        <shortName evidence="3">KFA</shortName>
        <shortName evidence="3">KFase</shortName>
        <ecNumber evidence="3">3.5.1.9</ecNumber>
    </recommendedName>
    <alternativeName>
        <fullName evidence="3">Arylformamidase</fullName>
    </alternativeName>
    <alternativeName>
        <fullName evidence="3">N-formylkynurenine formamidase</fullName>
        <shortName evidence="3">FKF</shortName>
    </alternativeName>
</protein>
<dbReference type="InterPro" id="IPR027519">
    <property type="entry name" value="KFase_ver/fungi-typ"/>
</dbReference>
<feature type="active site" evidence="3">
    <location>
        <position position="199"/>
    </location>
</feature>
<comment type="subunit">
    <text evidence="3">Homodimer.</text>
</comment>
<keyword evidence="2 3" id="KW-0823">Tryptophan catabolism</keyword>
<dbReference type="STRING" id="45357.A0A2V1AS85"/>
<dbReference type="AlphaFoldDB" id="A0A2V1AS85"/>
<dbReference type="Pfam" id="PF20434">
    <property type="entry name" value="BD-FAE"/>
    <property type="match status" value="1"/>
</dbReference>
<comment type="domain">
    <text evidence="3">The main chain amide nitrogen atoms of the second glycine and its adjacent residue in the HGGXW motif define the oxyanion hole, and stabilize the oxyanion that forms during the nucleophilic attack by the catalytic serine during substrate cleavage.</text>
</comment>
<dbReference type="EC" id="3.5.1.9" evidence="3"/>
<feature type="active site" description="Nucleophile" evidence="3">
    <location>
        <position position="104"/>
    </location>
</feature>
<dbReference type="VEuPathDB" id="FungiDB:CXQ85_002398"/>
<dbReference type="GO" id="GO:0034354">
    <property type="term" value="P:'de novo' NAD+ biosynthetic process from L-tryptophan"/>
    <property type="evidence" value="ECO:0007669"/>
    <property type="project" value="UniProtKB-UniRule"/>
</dbReference>